<dbReference type="RefSeq" id="WP_273639259.1">
    <property type="nucleotide sequence ID" value="NZ_JAQQXP010000001.1"/>
</dbReference>
<evidence type="ECO:0000256" key="1">
    <source>
        <dbReference type="ARBA" id="ARBA00010333"/>
    </source>
</evidence>
<dbReference type="PANTHER" id="PTHR35936:SF32">
    <property type="entry name" value="MEMBRANE-BOUND LYTIC MUREIN TRANSGLYCOSYLASE F"/>
    <property type="match status" value="1"/>
</dbReference>
<dbReference type="PANTHER" id="PTHR35936">
    <property type="entry name" value="MEMBRANE-BOUND LYTIC MUREIN TRANSGLYCOSYLASE F"/>
    <property type="match status" value="1"/>
</dbReference>
<evidence type="ECO:0000313" key="3">
    <source>
        <dbReference type="EMBL" id="MDC8830424.1"/>
    </source>
</evidence>
<protein>
    <recommendedName>
        <fullName evidence="5">Solute-binding protein family 3/N-terminal domain-containing protein</fullName>
    </recommendedName>
</protein>
<evidence type="ECO:0000313" key="4">
    <source>
        <dbReference type="Proteomes" id="UP001218788"/>
    </source>
</evidence>
<gene>
    <name evidence="3" type="ORF">OIK42_06550</name>
</gene>
<comment type="similarity">
    <text evidence="1">Belongs to the bacterial solute-binding protein 3 family.</text>
</comment>
<evidence type="ECO:0000256" key="2">
    <source>
        <dbReference type="SAM" id="SignalP"/>
    </source>
</evidence>
<dbReference type="SUPFAM" id="SSF53850">
    <property type="entry name" value="Periplasmic binding protein-like II"/>
    <property type="match status" value="1"/>
</dbReference>
<dbReference type="Gene3D" id="3.40.190.10">
    <property type="entry name" value="Periplasmic binding protein-like II"/>
    <property type="match status" value="1"/>
</dbReference>
<evidence type="ECO:0008006" key="5">
    <source>
        <dbReference type="Google" id="ProtNLM"/>
    </source>
</evidence>
<accession>A0ABT5L1Y3</accession>
<proteinExistence type="inferred from homology"/>
<dbReference type="Proteomes" id="UP001218788">
    <property type="component" value="Unassembled WGS sequence"/>
</dbReference>
<name>A0ABT5L1Y3_9ALTE</name>
<comment type="caution">
    <text evidence="3">The sequence shown here is derived from an EMBL/GenBank/DDBJ whole genome shotgun (WGS) entry which is preliminary data.</text>
</comment>
<organism evidence="3 4">
    <name type="scientific">Alteromonas gilva</name>
    <dbReference type="NCBI Taxonomy" id="2987522"/>
    <lineage>
        <taxon>Bacteria</taxon>
        <taxon>Pseudomonadati</taxon>
        <taxon>Pseudomonadota</taxon>
        <taxon>Gammaproteobacteria</taxon>
        <taxon>Alteromonadales</taxon>
        <taxon>Alteromonadaceae</taxon>
        <taxon>Alteromonas/Salinimonas group</taxon>
        <taxon>Alteromonas</taxon>
    </lineage>
</organism>
<feature type="signal peptide" evidence="2">
    <location>
        <begin position="1"/>
        <end position="33"/>
    </location>
</feature>
<dbReference type="EMBL" id="JAQQXP010000001">
    <property type="protein sequence ID" value="MDC8830424.1"/>
    <property type="molecule type" value="Genomic_DNA"/>
</dbReference>
<sequence length="445" mass="49904">MRNYFFVILSVLRPYMLRCSALLMLTVCFHVHADLHSIIDSAALNVGVINDEHHHRFLKSGHAGTDASLARGFADYLGVKLTIVPFYTEQALMQALAQGRIHIAAPRFSGLADDEAVVAGPAFFSSPLAIVHRRDSQKGCLNAPPQQRLIKQALVPTARATTQLDWHSSSMVDTPALLDAITNNKSECTLLPKAFFNEVSKDYPTLTTTPLPDTASETAPSGTVTMTKRWLLLPQDVALRSSLFEYTHLNRQHYAISNKPDTSQHEPHKPDSSSVSDFVMAVENKLSHLHEEFKHETTVLPWQVIVAIDYIESQWRNDKTLTSAETGPQRQQRITVINRQLEELNQQLPARITGVDRDWLLIAAYHCGLAHIEDARQLTMQAGSNPDLWINIKQQLSRLSLPAYYHQSQYGYTNGKQTLQFVDTVRLFADSLQVMNSGEQADNAR</sequence>
<reference evidence="3 4" key="1">
    <citation type="submission" date="2022-10" db="EMBL/GenBank/DDBJ databases">
        <title>Alteromonas sp. chi3 Genome sequencing.</title>
        <authorList>
            <person name="Park S."/>
        </authorList>
    </citation>
    <scope>NUCLEOTIDE SEQUENCE [LARGE SCALE GENOMIC DNA]</scope>
    <source>
        <strain evidence="4">chi3</strain>
    </source>
</reference>
<keyword evidence="2" id="KW-0732">Signal</keyword>
<keyword evidence="4" id="KW-1185">Reference proteome</keyword>
<feature type="chain" id="PRO_5046941178" description="Solute-binding protein family 3/N-terminal domain-containing protein" evidence="2">
    <location>
        <begin position="34"/>
        <end position="445"/>
    </location>
</feature>